<accession>A0AAN6SP06</accession>
<dbReference type="SUPFAM" id="SSF52047">
    <property type="entry name" value="RNI-like"/>
    <property type="match status" value="1"/>
</dbReference>
<proteinExistence type="predicted"/>
<dbReference type="Proteomes" id="UP001303115">
    <property type="component" value="Unassembled WGS sequence"/>
</dbReference>
<evidence type="ECO:0000313" key="2">
    <source>
        <dbReference type="Proteomes" id="UP001303115"/>
    </source>
</evidence>
<dbReference type="EMBL" id="MU854468">
    <property type="protein sequence ID" value="KAK4034724.1"/>
    <property type="molecule type" value="Genomic_DNA"/>
</dbReference>
<keyword evidence="2" id="KW-1185">Reference proteome</keyword>
<organism evidence="1 2">
    <name type="scientific">Parachaetomium inaequale</name>
    <dbReference type="NCBI Taxonomy" id="2588326"/>
    <lineage>
        <taxon>Eukaryota</taxon>
        <taxon>Fungi</taxon>
        <taxon>Dikarya</taxon>
        <taxon>Ascomycota</taxon>
        <taxon>Pezizomycotina</taxon>
        <taxon>Sordariomycetes</taxon>
        <taxon>Sordariomycetidae</taxon>
        <taxon>Sordariales</taxon>
        <taxon>Chaetomiaceae</taxon>
        <taxon>Parachaetomium</taxon>
    </lineage>
</organism>
<comment type="caution">
    <text evidence="1">The sequence shown here is derived from an EMBL/GenBank/DDBJ whole genome shotgun (WGS) entry which is preliminary data.</text>
</comment>
<evidence type="ECO:0000313" key="1">
    <source>
        <dbReference type="EMBL" id="KAK4034724.1"/>
    </source>
</evidence>
<protein>
    <submittedName>
        <fullName evidence="1">Uncharacterized protein</fullName>
    </submittedName>
</protein>
<sequence>MAPELFSKIITNSWEARGYGLGRVGAIRQEIKEGVDELFAEMAKTMAQTPRLRRFTAVDVPRVLDLMILLQRHRPMIESINLAASANDNMGLIALPTFDEHHFLQEVQNNPNLIVPLANRINLCADLELEPVFSFPRLRSLSLTGLHNNGTYPGMYDPSLDPWTYDPYLAPLVSILMAAPNLTCLELSRRTCTGMLTSSGDFEPTEAGGKPLRLKALKLGHNCYLTMPAGPQHYLHNLTNLELLEDLRLEYDVTLHQRDWDLCYDTFVSFFTRGIHFPNFRHLTWPWMDGQLLIPLMVAARNDRLARVTLSCFDRRSPSSPSSSACRMPDTPEFWSAINSPSTRRSKKAKRRLQGLMLPCHTATAADTPRFLQRLRLLDPGETLKIRLPDLDLAANLTGGGGGKNKDKDKKARAAATDLWRCFAAMPDLRHLWLAAARVVWDGARGGWDELRLGEAEGEALAARFAGVCARLEYVRISDWAWRVVRGGAVEGGEVNLRALTEWEVRNELPEAFV</sequence>
<gene>
    <name evidence="1" type="ORF">C8A01DRAFT_38829</name>
</gene>
<name>A0AAN6SP06_9PEZI</name>
<reference evidence="2" key="1">
    <citation type="journal article" date="2023" name="Mol. Phylogenet. Evol.">
        <title>Genome-scale phylogeny and comparative genomics of the fungal order Sordariales.</title>
        <authorList>
            <person name="Hensen N."/>
            <person name="Bonometti L."/>
            <person name="Westerberg I."/>
            <person name="Brannstrom I.O."/>
            <person name="Guillou S."/>
            <person name="Cros-Aarteil S."/>
            <person name="Calhoun S."/>
            <person name="Haridas S."/>
            <person name="Kuo A."/>
            <person name="Mondo S."/>
            <person name="Pangilinan J."/>
            <person name="Riley R."/>
            <person name="LaButti K."/>
            <person name="Andreopoulos B."/>
            <person name="Lipzen A."/>
            <person name="Chen C."/>
            <person name="Yan M."/>
            <person name="Daum C."/>
            <person name="Ng V."/>
            <person name="Clum A."/>
            <person name="Steindorff A."/>
            <person name="Ohm R.A."/>
            <person name="Martin F."/>
            <person name="Silar P."/>
            <person name="Natvig D.O."/>
            <person name="Lalanne C."/>
            <person name="Gautier V."/>
            <person name="Ament-Velasquez S.L."/>
            <person name="Kruys A."/>
            <person name="Hutchinson M.I."/>
            <person name="Powell A.J."/>
            <person name="Barry K."/>
            <person name="Miller A.N."/>
            <person name="Grigoriev I.V."/>
            <person name="Debuchy R."/>
            <person name="Gladieux P."/>
            <person name="Hiltunen Thoren M."/>
            <person name="Johannesson H."/>
        </authorList>
    </citation>
    <scope>NUCLEOTIDE SEQUENCE [LARGE SCALE GENOMIC DNA]</scope>
    <source>
        <strain evidence="2">CBS 284.82</strain>
    </source>
</reference>
<dbReference type="AlphaFoldDB" id="A0AAN6SP06"/>